<comment type="similarity">
    <text evidence="2">Belongs to the SusD family.</text>
</comment>
<dbReference type="Pfam" id="PF14322">
    <property type="entry name" value="SusD-like_3"/>
    <property type="match status" value="1"/>
</dbReference>
<evidence type="ECO:0000313" key="9">
    <source>
        <dbReference type="Proteomes" id="UP000632774"/>
    </source>
</evidence>
<dbReference type="EMBL" id="JADFFM010000001">
    <property type="protein sequence ID" value="MBE9667162.1"/>
    <property type="molecule type" value="Genomic_DNA"/>
</dbReference>
<keyword evidence="3" id="KW-0732">Signal</keyword>
<dbReference type="RefSeq" id="WP_194106512.1">
    <property type="nucleotide sequence ID" value="NZ_JADFFM010000001.1"/>
</dbReference>
<gene>
    <name evidence="8" type="ORF">IRJ18_12390</name>
</gene>
<dbReference type="InterPro" id="IPR011990">
    <property type="entry name" value="TPR-like_helical_dom_sf"/>
</dbReference>
<dbReference type="Gene3D" id="1.25.40.390">
    <property type="match status" value="1"/>
</dbReference>
<dbReference type="InterPro" id="IPR033985">
    <property type="entry name" value="SusD-like_N"/>
</dbReference>
<proteinExistence type="inferred from homology"/>
<evidence type="ECO:0000256" key="4">
    <source>
        <dbReference type="ARBA" id="ARBA00023136"/>
    </source>
</evidence>
<keyword evidence="5" id="KW-0998">Cell outer membrane</keyword>
<evidence type="ECO:0000259" key="6">
    <source>
        <dbReference type="Pfam" id="PF07980"/>
    </source>
</evidence>
<evidence type="ECO:0000256" key="1">
    <source>
        <dbReference type="ARBA" id="ARBA00004442"/>
    </source>
</evidence>
<feature type="domain" description="RagB/SusD" evidence="6">
    <location>
        <begin position="340"/>
        <end position="488"/>
    </location>
</feature>
<keyword evidence="4" id="KW-0472">Membrane</keyword>
<accession>A0ABR9XIX9</accession>
<comment type="subcellular location">
    <subcellularLocation>
        <location evidence="1">Cell outer membrane</location>
    </subcellularLocation>
</comment>
<evidence type="ECO:0000256" key="2">
    <source>
        <dbReference type="ARBA" id="ARBA00006275"/>
    </source>
</evidence>
<organism evidence="8 9">
    <name type="scientific">Mucilaginibacter boryungensis</name>
    <dbReference type="NCBI Taxonomy" id="768480"/>
    <lineage>
        <taxon>Bacteria</taxon>
        <taxon>Pseudomonadati</taxon>
        <taxon>Bacteroidota</taxon>
        <taxon>Sphingobacteriia</taxon>
        <taxon>Sphingobacteriales</taxon>
        <taxon>Sphingobacteriaceae</taxon>
        <taxon>Mucilaginibacter</taxon>
    </lineage>
</organism>
<name>A0ABR9XIX9_9SPHI</name>
<keyword evidence="9" id="KW-1185">Reference proteome</keyword>
<dbReference type="SUPFAM" id="SSF48452">
    <property type="entry name" value="TPR-like"/>
    <property type="match status" value="1"/>
</dbReference>
<sequence>MKKKLTILICTMLFVCCKRDFLNLQPTTSGTTDEFYNTQQDIINADNAIYAVLQLTNASDYMVGDITTDDAEPGAGTCLSGVCDFNFFDIEPSVTVSSTVLNTRWTSLYKGISRANILLNRIDGVTFNDPILKTRIIGEAKFLRAYFYFSLVQTFGDVPLIVKELSSPDETYAYPRTDEAKVYAQIQQDLTDASTALPSTYTGADIGRATKWAALGMLGRVYLFQGKFTDAAPVLKNIIDNTASIYGFLSNYADVFKYNNGNNKEIIFSIQYSRGFTPSQGRAAHVNFIPMGTQLQPIGGQGYNLPTTDLDQAFEPNDARKAATESMTITVGTVTSALPHVNKYLDPAILLANDTSVDFPILRYSDVLLMYAECLNEAGNPGGGVVYLNKVRTTPRTNLPAKPLTISQSDLRTAILKERRIEFAFESLRFFDLVRTNTLETVMNAYFTKYNITNNGVLVQIDTHNRLFPIPQQQIDTNPQNIKQNPGYK</sequence>
<evidence type="ECO:0000256" key="3">
    <source>
        <dbReference type="ARBA" id="ARBA00022729"/>
    </source>
</evidence>
<evidence type="ECO:0000313" key="8">
    <source>
        <dbReference type="EMBL" id="MBE9667162.1"/>
    </source>
</evidence>
<reference evidence="8 9" key="1">
    <citation type="submission" date="2020-10" db="EMBL/GenBank/DDBJ databases">
        <title>Mucilaginibacter mali sp. nov., isolated from rhizosphere soil of apple orchard.</title>
        <authorList>
            <person name="Lee J.-S."/>
            <person name="Kim H.S."/>
            <person name="Kim J.-S."/>
        </authorList>
    </citation>
    <scope>NUCLEOTIDE SEQUENCE [LARGE SCALE GENOMIC DNA]</scope>
    <source>
        <strain evidence="8 9">KCTC 23157</strain>
    </source>
</reference>
<dbReference type="Proteomes" id="UP000632774">
    <property type="component" value="Unassembled WGS sequence"/>
</dbReference>
<feature type="domain" description="SusD-like N-terminal" evidence="7">
    <location>
        <begin position="92"/>
        <end position="223"/>
    </location>
</feature>
<dbReference type="Pfam" id="PF07980">
    <property type="entry name" value="SusD_RagB"/>
    <property type="match status" value="1"/>
</dbReference>
<dbReference type="InterPro" id="IPR012944">
    <property type="entry name" value="SusD_RagB_dom"/>
</dbReference>
<protein>
    <submittedName>
        <fullName evidence="8">RagB/SusD family nutrient uptake outer membrane protein</fullName>
    </submittedName>
</protein>
<comment type="caution">
    <text evidence="8">The sequence shown here is derived from an EMBL/GenBank/DDBJ whole genome shotgun (WGS) entry which is preliminary data.</text>
</comment>
<dbReference type="CDD" id="cd08977">
    <property type="entry name" value="SusD"/>
    <property type="match status" value="1"/>
</dbReference>
<evidence type="ECO:0000259" key="7">
    <source>
        <dbReference type="Pfam" id="PF14322"/>
    </source>
</evidence>
<evidence type="ECO:0000256" key="5">
    <source>
        <dbReference type="ARBA" id="ARBA00023237"/>
    </source>
</evidence>